<accession>A0A9D5AM57</accession>
<dbReference type="InterPro" id="IPR043502">
    <property type="entry name" value="DNA/RNA_pol_sf"/>
</dbReference>
<dbReference type="Gramene" id="Psat05G0697500-T1">
    <property type="protein sequence ID" value="KAI5412119.1"/>
    <property type="gene ID" value="KIW84_056975"/>
</dbReference>
<name>A0A9D5AM57_PEA</name>
<dbReference type="InterPro" id="IPR050951">
    <property type="entry name" value="Retrovirus_Pol_polyprotein"/>
</dbReference>
<keyword evidence="1" id="KW-0511">Multifunctional enzyme</keyword>
<feature type="domain" description="Reverse transcriptase/retrotransposon-derived protein RNase H-like" evidence="2">
    <location>
        <begin position="65"/>
        <end position="104"/>
    </location>
</feature>
<dbReference type="Pfam" id="PF17919">
    <property type="entry name" value="RT_RNaseH_2"/>
    <property type="match status" value="1"/>
</dbReference>
<evidence type="ECO:0000313" key="4">
    <source>
        <dbReference type="Proteomes" id="UP001058974"/>
    </source>
</evidence>
<reference evidence="3 4" key="1">
    <citation type="journal article" date="2022" name="Nat. Genet.">
        <title>Improved pea reference genome and pan-genome highlight genomic features and evolutionary characteristics.</title>
        <authorList>
            <person name="Yang T."/>
            <person name="Liu R."/>
            <person name="Luo Y."/>
            <person name="Hu S."/>
            <person name="Wang D."/>
            <person name="Wang C."/>
            <person name="Pandey M.K."/>
            <person name="Ge S."/>
            <person name="Xu Q."/>
            <person name="Li N."/>
            <person name="Li G."/>
            <person name="Huang Y."/>
            <person name="Saxena R.K."/>
            <person name="Ji Y."/>
            <person name="Li M."/>
            <person name="Yan X."/>
            <person name="He Y."/>
            <person name="Liu Y."/>
            <person name="Wang X."/>
            <person name="Xiang C."/>
            <person name="Varshney R.K."/>
            <person name="Ding H."/>
            <person name="Gao S."/>
            <person name="Zong X."/>
        </authorList>
    </citation>
    <scope>NUCLEOTIDE SEQUENCE [LARGE SCALE GENOMIC DNA]</scope>
    <source>
        <strain evidence="3 4">cv. Zhongwan 6</strain>
    </source>
</reference>
<dbReference type="EMBL" id="JAMSHJ010000005">
    <property type="protein sequence ID" value="KAI5412119.1"/>
    <property type="molecule type" value="Genomic_DNA"/>
</dbReference>
<keyword evidence="4" id="KW-1185">Reference proteome</keyword>
<dbReference type="AlphaFoldDB" id="A0A9D5AM57"/>
<evidence type="ECO:0000256" key="1">
    <source>
        <dbReference type="ARBA" id="ARBA00023268"/>
    </source>
</evidence>
<dbReference type="PANTHER" id="PTHR37984">
    <property type="entry name" value="PROTEIN CBG26694"/>
    <property type="match status" value="1"/>
</dbReference>
<organism evidence="3 4">
    <name type="scientific">Pisum sativum</name>
    <name type="common">Garden pea</name>
    <name type="synonym">Lathyrus oleraceus</name>
    <dbReference type="NCBI Taxonomy" id="3888"/>
    <lineage>
        <taxon>Eukaryota</taxon>
        <taxon>Viridiplantae</taxon>
        <taxon>Streptophyta</taxon>
        <taxon>Embryophyta</taxon>
        <taxon>Tracheophyta</taxon>
        <taxon>Spermatophyta</taxon>
        <taxon>Magnoliopsida</taxon>
        <taxon>eudicotyledons</taxon>
        <taxon>Gunneridae</taxon>
        <taxon>Pentapetalae</taxon>
        <taxon>rosids</taxon>
        <taxon>fabids</taxon>
        <taxon>Fabales</taxon>
        <taxon>Fabaceae</taxon>
        <taxon>Papilionoideae</taxon>
        <taxon>50 kb inversion clade</taxon>
        <taxon>NPAAA clade</taxon>
        <taxon>Hologalegina</taxon>
        <taxon>IRL clade</taxon>
        <taxon>Fabeae</taxon>
        <taxon>Lathyrus</taxon>
    </lineage>
</organism>
<sequence length="106" mass="12443">MKEREEEKKGEEHAFENDEYVEVEFVKGESDERGLRFMLSGRFIKDFNTITAPIIACLKKWKFSWVFEQKQSFALIKEKLCTAPTLALPDFEKRFQVECDASGVRI</sequence>
<evidence type="ECO:0000313" key="3">
    <source>
        <dbReference type="EMBL" id="KAI5412119.1"/>
    </source>
</evidence>
<gene>
    <name evidence="3" type="ORF">KIW84_056975</name>
</gene>
<dbReference type="InterPro" id="IPR043128">
    <property type="entry name" value="Rev_trsase/Diguanyl_cyclase"/>
</dbReference>
<evidence type="ECO:0000259" key="2">
    <source>
        <dbReference type="Pfam" id="PF17919"/>
    </source>
</evidence>
<dbReference type="GO" id="GO:0003824">
    <property type="term" value="F:catalytic activity"/>
    <property type="evidence" value="ECO:0007669"/>
    <property type="project" value="UniProtKB-KW"/>
</dbReference>
<dbReference type="Proteomes" id="UP001058974">
    <property type="component" value="Chromosome 5"/>
</dbReference>
<comment type="caution">
    <text evidence="3">The sequence shown here is derived from an EMBL/GenBank/DDBJ whole genome shotgun (WGS) entry which is preliminary data.</text>
</comment>
<dbReference type="SUPFAM" id="SSF56672">
    <property type="entry name" value="DNA/RNA polymerases"/>
    <property type="match status" value="1"/>
</dbReference>
<dbReference type="Gene3D" id="3.30.70.270">
    <property type="match status" value="1"/>
</dbReference>
<proteinExistence type="predicted"/>
<dbReference type="InterPro" id="IPR041577">
    <property type="entry name" value="RT_RNaseH_2"/>
</dbReference>
<dbReference type="PANTHER" id="PTHR37984:SF5">
    <property type="entry name" value="PROTEIN NYNRIN-LIKE"/>
    <property type="match status" value="1"/>
</dbReference>
<protein>
    <recommendedName>
        <fullName evidence="2">Reverse transcriptase/retrotransposon-derived protein RNase H-like domain-containing protein</fullName>
    </recommendedName>
</protein>